<accession>A0A6J5MQB8</accession>
<protein>
    <recommendedName>
        <fullName evidence="2">Portal protein</fullName>
    </recommendedName>
</protein>
<proteinExistence type="predicted"/>
<dbReference type="EMBL" id="LR796495">
    <property type="protein sequence ID" value="CAB4148281.1"/>
    <property type="molecule type" value="Genomic_DNA"/>
</dbReference>
<organism evidence="1">
    <name type="scientific">uncultured Caudovirales phage</name>
    <dbReference type="NCBI Taxonomy" id="2100421"/>
    <lineage>
        <taxon>Viruses</taxon>
        <taxon>Duplodnaviria</taxon>
        <taxon>Heunggongvirae</taxon>
        <taxon>Uroviricota</taxon>
        <taxon>Caudoviricetes</taxon>
        <taxon>Peduoviridae</taxon>
        <taxon>Maltschvirus</taxon>
        <taxon>Maltschvirus maltsch</taxon>
    </lineage>
</organism>
<evidence type="ECO:0000313" key="1">
    <source>
        <dbReference type="EMBL" id="CAB4148281.1"/>
    </source>
</evidence>
<gene>
    <name evidence="1" type="ORF">UFOVP520_48</name>
</gene>
<sequence>MNKKDHLNSHFIQLEAYSQPKIVESKRDNWVEFGEDNNFFQFLIDRYNGSTTNNAVINNIVKLIYGRGLDATDSSKKPNEYAQMIMLFRKDILKKGISDLKLLGQFAFQLIYNKQKTEIVRVEHIPVQLLRAEKCNKKGEVEAYYYSDNWEDTKKFEPKRIPAFGFGDKTLEILYVGNYTVGQKYYSNVDYVGCIPYAKLEEEIADYLINDVQNGFSPTSIVNFNNGIPDEEKRELISRQVTKTLTGSKGKKVVVSFNNDETKKTTVDSVPLNEAPKHYEYLSEESKSKILLGHGVVSGLQFGIPSASGFSSNADELKNAITLFDNMVIRYFQDTFLDGIDKVLAFNKISLNLYFKTLQPLEFIDLNPNVSAEQAQEKTGVALSSHLDELNVEEFGEDIDLNEWELVDSRIVDLDTEDQLDAELEALNNPKKSLMSKIYEFVSTGVARPDIKSEQDGKLFMSRYRYSGDTTEKSRIFCKKMTAANKLYRKEDIMRMSEKPVNEGFGPKGADTYDIFLYKGGGACHHFWTRETYKRFTDPRKKGSTEITPAQARKAGEILPKNNQLVYTKPIDMPNKGFLPK</sequence>
<reference evidence="1" key="1">
    <citation type="submission" date="2020-04" db="EMBL/GenBank/DDBJ databases">
        <authorList>
            <person name="Chiriac C."/>
            <person name="Salcher M."/>
            <person name="Ghai R."/>
            <person name="Kavagutti S V."/>
        </authorList>
    </citation>
    <scope>NUCLEOTIDE SEQUENCE</scope>
</reference>
<evidence type="ECO:0008006" key="2">
    <source>
        <dbReference type="Google" id="ProtNLM"/>
    </source>
</evidence>
<name>A0A6J5MQB8_9CAUD</name>